<dbReference type="AlphaFoldDB" id="A0AAP0Q0B2"/>
<name>A0AAP0Q0B2_9MAGN</name>
<organism evidence="1 2">
    <name type="scientific">Stephania yunnanensis</name>
    <dbReference type="NCBI Taxonomy" id="152371"/>
    <lineage>
        <taxon>Eukaryota</taxon>
        <taxon>Viridiplantae</taxon>
        <taxon>Streptophyta</taxon>
        <taxon>Embryophyta</taxon>
        <taxon>Tracheophyta</taxon>
        <taxon>Spermatophyta</taxon>
        <taxon>Magnoliopsida</taxon>
        <taxon>Ranunculales</taxon>
        <taxon>Menispermaceae</taxon>
        <taxon>Menispermoideae</taxon>
        <taxon>Cissampelideae</taxon>
        <taxon>Stephania</taxon>
    </lineage>
</organism>
<reference evidence="1 2" key="1">
    <citation type="submission" date="2024-01" db="EMBL/GenBank/DDBJ databases">
        <title>Genome assemblies of Stephania.</title>
        <authorList>
            <person name="Yang L."/>
        </authorList>
    </citation>
    <scope>NUCLEOTIDE SEQUENCE [LARGE SCALE GENOMIC DNA]</scope>
    <source>
        <strain evidence="1">YNDBR</strain>
        <tissue evidence="1">Leaf</tissue>
    </source>
</reference>
<proteinExistence type="predicted"/>
<keyword evidence="2" id="KW-1185">Reference proteome</keyword>
<protein>
    <submittedName>
        <fullName evidence="1">Uncharacterized protein</fullName>
    </submittedName>
</protein>
<sequence>MGYVPNRCPRSKSMPGLTPYVDFHGICHCKEFTSTVGRGGHGDLRQRIHDEILLIQHPQRVVGGGAGDRGDPVVIANRRRGIDEEDESANRRIGEEGLGFVPVLSANRRRRRMRCDDEEDELAKRKKKKSKTAVAELFFIFFLGEIGEEEEEAWKRKKRRGPFCFSIRL</sequence>
<dbReference type="EMBL" id="JBBNAF010000002">
    <property type="protein sequence ID" value="KAK9163057.1"/>
    <property type="molecule type" value="Genomic_DNA"/>
</dbReference>
<gene>
    <name evidence="1" type="ORF">Syun_003959</name>
</gene>
<comment type="caution">
    <text evidence="1">The sequence shown here is derived from an EMBL/GenBank/DDBJ whole genome shotgun (WGS) entry which is preliminary data.</text>
</comment>
<dbReference type="Proteomes" id="UP001420932">
    <property type="component" value="Unassembled WGS sequence"/>
</dbReference>
<evidence type="ECO:0000313" key="2">
    <source>
        <dbReference type="Proteomes" id="UP001420932"/>
    </source>
</evidence>
<accession>A0AAP0Q0B2</accession>
<evidence type="ECO:0000313" key="1">
    <source>
        <dbReference type="EMBL" id="KAK9163057.1"/>
    </source>
</evidence>